<dbReference type="RefSeq" id="WP_091854627.1">
    <property type="nucleotide sequence ID" value="NZ_FOHZ01000029.1"/>
</dbReference>
<dbReference type="Gene3D" id="1.10.287.110">
    <property type="entry name" value="DnaJ domain"/>
    <property type="match status" value="1"/>
</dbReference>
<dbReference type="PANTHER" id="PTHR12763">
    <property type="match status" value="1"/>
</dbReference>
<evidence type="ECO:0000313" key="11">
    <source>
        <dbReference type="Proteomes" id="UP000198762"/>
    </source>
</evidence>
<dbReference type="GO" id="GO:0016020">
    <property type="term" value="C:membrane"/>
    <property type="evidence" value="ECO:0007669"/>
    <property type="project" value="UniProtKB-SubCell"/>
</dbReference>
<evidence type="ECO:0000256" key="6">
    <source>
        <dbReference type="ARBA" id="ARBA00038105"/>
    </source>
</evidence>
<protein>
    <submittedName>
        <fullName evidence="10">DnaJ domain-containing protein</fullName>
    </submittedName>
</protein>
<dbReference type="CDD" id="cd06257">
    <property type="entry name" value="DnaJ"/>
    <property type="match status" value="1"/>
</dbReference>
<evidence type="ECO:0000256" key="4">
    <source>
        <dbReference type="ARBA" id="ARBA00023136"/>
    </source>
</evidence>
<accession>A0A1I0HHW1</accession>
<dbReference type="EMBL" id="FOHZ01000029">
    <property type="protein sequence ID" value="SET83518.1"/>
    <property type="molecule type" value="Genomic_DNA"/>
</dbReference>
<keyword evidence="2 8" id="KW-0812">Transmembrane</keyword>
<name>A0A1I0HHW1_9GAMM</name>
<keyword evidence="11" id="KW-1185">Reference proteome</keyword>
<evidence type="ECO:0000256" key="2">
    <source>
        <dbReference type="ARBA" id="ARBA00022692"/>
    </source>
</evidence>
<reference evidence="11" key="1">
    <citation type="submission" date="2016-10" db="EMBL/GenBank/DDBJ databases">
        <authorList>
            <person name="Varghese N."/>
            <person name="Submissions S."/>
        </authorList>
    </citation>
    <scope>NUCLEOTIDE SEQUENCE [LARGE SCALE GENOMIC DNA]</scope>
    <source>
        <strain evidence="11">CGMCC 1.6489</strain>
    </source>
</reference>
<dbReference type="InterPro" id="IPR001623">
    <property type="entry name" value="DnaJ_domain"/>
</dbReference>
<keyword evidence="5" id="KW-0143">Chaperone</keyword>
<evidence type="ECO:0000256" key="8">
    <source>
        <dbReference type="SAM" id="Phobius"/>
    </source>
</evidence>
<dbReference type="InterPro" id="IPR036869">
    <property type="entry name" value="J_dom_sf"/>
</dbReference>
<feature type="domain" description="J" evidence="9">
    <location>
        <begin position="115"/>
        <end position="169"/>
    </location>
</feature>
<feature type="region of interest" description="Disordered" evidence="7">
    <location>
        <begin position="89"/>
        <end position="110"/>
    </location>
</feature>
<dbReference type="AlphaFoldDB" id="A0A1I0HHW1"/>
<evidence type="ECO:0000256" key="7">
    <source>
        <dbReference type="SAM" id="MobiDB-lite"/>
    </source>
</evidence>
<comment type="subcellular location">
    <subcellularLocation>
        <location evidence="1">Membrane</location>
        <topology evidence="1">Single-pass membrane protein</topology>
    </subcellularLocation>
</comment>
<dbReference type="STRING" id="430453.SAMN04487962_12921"/>
<feature type="transmembrane region" description="Helical" evidence="8">
    <location>
        <begin position="35"/>
        <end position="67"/>
    </location>
</feature>
<feature type="compositionally biased region" description="Polar residues" evidence="7">
    <location>
        <begin position="99"/>
        <end position="110"/>
    </location>
</feature>
<sequence>MQWILGLGLAALLFYLLKQWGALDPKQKKAATWKIVLGVAGALLVFMVLTGRVHVLTAAVAAFIPLIRKLPALLKFMPHAQRLFGERDGADTHRADQGAGQQRSATASSQMSEQEACEILNVSPGCSREEIVTAHRRLMQKLHPDRGGNDYLAAKVNEAKFVLLGKRGA</sequence>
<dbReference type="SMART" id="SM00271">
    <property type="entry name" value="DnaJ"/>
    <property type="match status" value="1"/>
</dbReference>
<gene>
    <name evidence="10" type="ORF">SAMN04487962_12921</name>
</gene>
<evidence type="ECO:0000256" key="1">
    <source>
        <dbReference type="ARBA" id="ARBA00004167"/>
    </source>
</evidence>
<evidence type="ECO:0000256" key="3">
    <source>
        <dbReference type="ARBA" id="ARBA00022989"/>
    </source>
</evidence>
<dbReference type="PANTHER" id="PTHR12763:SF28">
    <property type="entry name" value="GEO10507P1-RELATED"/>
    <property type="match status" value="1"/>
</dbReference>
<proteinExistence type="inferred from homology"/>
<dbReference type="SUPFAM" id="SSF46565">
    <property type="entry name" value="Chaperone J-domain"/>
    <property type="match status" value="1"/>
</dbReference>
<dbReference type="OrthoDB" id="9811070at2"/>
<evidence type="ECO:0000313" key="10">
    <source>
        <dbReference type="EMBL" id="SET83518.1"/>
    </source>
</evidence>
<keyword evidence="4 8" id="KW-0472">Membrane</keyword>
<dbReference type="Pfam" id="PF00226">
    <property type="entry name" value="DnaJ"/>
    <property type="match status" value="1"/>
</dbReference>
<organism evidence="10 11">
    <name type="scientific">Marinobacter segnicrescens</name>
    <dbReference type="NCBI Taxonomy" id="430453"/>
    <lineage>
        <taxon>Bacteria</taxon>
        <taxon>Pseudomonadati</taxon>
        <taxon>Pseudomonadota</taxon>
        <taxon>Gammaproteobacteria</taxon>
        <taxon>Pseudomonadales</taxon>
        <taxon>Marinobacteraceae</taxon>
        <taxon>Marinobacter</taxon>
    </lineage>
</organism>
<evidence type="ECO:0000256" key="5">
    <source>
        <dbReference type="ARBA" id="ARBA00023186"/>
    </source>
</evidence>
<evidence type="ECO:0000259" key="9">
    <source>
        <dbReference type="PROSITE" id="PS50076"/>
    </source>
</evidence>
<dbReference type="Proteomes" id="UP000198762">
    <property type="component" value="Unassembled WGS sequence"/>
</dbReference>
<dbReference type="PROSITE" id="PS50076">
    <property type="entry name" value="DNAJ_2"/>
    <property type="match status" value="1"/>
</dbReference>
<keyword evidence="3 8" id="KW-1133">Transmembrane helix</keyword>
<comment type="similarity">
    <text evidence="6">Belongs to the TIM14 family.</text>
</comment>